<dbReference type="CDD" id="cd12148">
    <property type="entry name" value="fungal_TF_MHR"/>
    <property type="match status" value="1"/>
</dbReference>
<keyword evidence="5" id="KW-1185">Reference proteome</keyword>
<sequence length="332" mass="36655">MKKVGTTKGGKRRRTVPSSWNPSGSRSQTVDQEPHFPTSTWDVFNKSAGPLRNVNSRSQPRPATETPSIDAEKVTLLKEYQNGVGTWVGLFDNDLHLTHTIVKRALESPLLLNAICAVTARQMSLVGKGEMWKSIAVDYYGESLRHLIHNLDGPSYCSGDTLAATVLLSSYELFTSPGLDHHRHVSGAVTLIKSNLYNASSGGVATAAFWVYARQDVAMALVHECPTMLPPEQWGIPWTDQETGEDSLGNRMIWIVAKVIAHTFREVDDAATQSLHRDKTGLIKELDTWRESLPTSFAGVSFGSRSEEGFLTRFFAVPSMGGFLFQLSKLFN</sequence>
<reference evidence="4" key="1">
    <citation type="journal article" date="2023" name="IMA Fungus">
        <title>Comparative genomic study of the Penicillium genus elucidates a diverse pangenome and 15 lateral gene transfer events.</title>
        <authorList>
            <person name="Petersen C."/>
            <person name="Sorensen T."/>
            <person name="Nielsen M.R."/>
            <person name="Sondergaard T.E."/>
            <person name="Sorensen J.L."/>
            <person name="Fitzpatrick D.A."/>
            <person name="Frisvad J.C."/>
            <person name="Nielsen K.L."/>
        </authorList>
    </citation>
    <scope>NUCLEOTIDE SEQUENCE</scope>
    <source>
        <strain evidence="4">IBT 15450</strain>
    </source>
</reference>
<feature type="compositionally biased region" description="Polar residues" evidence="3">
    <location>
        <begin position="53"/>
        <end position="67"/>
    </location>
</feature>
<feature type="region of interest" description="Disordered" evidence="3">
    <location>
        <begin position="1"/>
        <end position="70"/>
    </location>
</feature>
<feature type="compositionally biased region" description="Polar residues" evidence="3">
    <location>
        <begin position="17"/>
        <end position="42"/>
    </location>
</feature>
<dbReference type="PANTHER" id="PTHR37534">
    <property type="entry name" value="TRANSCRIPTIONAL ACTIVATOR PROTEIN UGA3"/>
    <property type="match status" value="1"/>
</dbReference>
<evidence type="ECO:0000313" key="4">
    <source>
        <dbReference type="EMBL" id="KAJ6048150.1"/>
    </source>
</evidence>
<gene>
    <name evidence="4" type="ORF">N7460_004297</name>
</gene>
<comment type="subcellular location">
    <subcellularLocation>
        <location evidence="1">Nucleus</location>
    </subcellularLocation>
</comment>
<evidence type="ECO:0000313" key="5">
    <source>
        <dbReference type="Proteomes" id="UP001219568"/>
    </source>
</evidence>
<evidence type="ECO:0000256" key="2">
    <source>
        <dbReference type="ARBA" id="ARBA00023242"/>
    </source>
</evidence>
<dbReference type="AlphaFoldDB" id="A0AAD6IHL7"/>
<evidence type="ECO:0000256" key="1">
    <source>
        <dbReference type="ARBA" id="ARBA00004123"/>
    </source>
</evidence>
<dbReference type="Proteomes" id="UP001219568">
    <property type="component" value="Unassembled WGS sequence"/>
</dbReference>
<accession>A0AAD6IHL7</accession>
<name>A0AAD6IHL7_PENCN</name>
<dbReference type="Pfam" id="PF11951">
    <property type="entry name" value="Fungal_trans_2"/>
    <property type="match status" value="1"/>
</dbReference>
<feature type="compositionally biased region" description="Basic residues" evidence="3">
    <location>
        <begin position="1"/>
        <end position="15"/>
    </location>
</feature>
<dbReference type="GO" id="GO:0045944">
    <property type="term" value="P:positive regulation of transcription by RNA polymerase II"/>
    <property type="evidence" value="ECO:0007669"/>
    <property type="project" value="TreeGrafter"/>
</dbReference>
<dbReference type="GO" id="GO:0000976">
    <property type="term" value="F:transcription cis-regulatory region binding"/>
    <property type="evidence" value="ECO:0007669"/>
    <property type="project" value="TreeGrafter"/>
</dbReference>
<dbReference type="InterPro" id="IPR021858">
    <property type="entry name" value="Fun_TF"/>
</dbReference>
<protein>
    <submittedName>
        <fullName evidence="4">Uncharacterized protein</fullName>
    </submittedName>
</protein>
<comment type="caution">
    <text evidence="4">The sequence shown here is derived from an EMBL/GenBank/DDBJ whole genome shotgun (WGS) entry which is preliminary data.</text>
</comment>
<dbReference type="GO" id="GO:0005634">
    <property type="term" value="C:nucleus"/>
    <property type="evidence" value="ECO:0007669"/>
    <property type="project" value="UniProtKB-SubCell"/>
</dbReference>
<keyword evidence="2" id="KW-0539">Nucleus</keyword>
<dbReference type="EMBL" id="JAQJZL010000003">
    <property type="protein sequence ID" value="KAJ6048150.1"/>
    <property type="molecule type" value="Genomic_DNA"/>
</dbReference>
<dbReference type="GO" id="GO:0003700">
    <property type="term" value="F:DNA-binding transcription factor activity"/>
    <property type="evidence" value="ECO:0007669"/>
    <property type="project" value="TreeGrafter"/>
</dbReference>
<reference evidence="4" key="2">
    <citation type="submission" date="2023-01" db="EMBL/GenBank/DDBJ databases">
        <authorList>
            <person name="Petersen C."/>
        </authorList>
    </citation>
    <scope>NUCLEOTIDE SEQUENCE</scope>
    <source>
        <strain evidence="4">IBT 15450</strain>
    </source>
</reference>
<dbReference type="PANTHER" id="PTHR37534:SF9">
    <property type="entry name" value="ZN(II)2CYS6 TRANSCRIPTION FACTOR (EUROFUNG)"/>
    <property type="match status" value="1"/>
</dbReference>
<evidence type="ECO:0000256" key="3">
    <source>
        <dbReference type="SAM" id="MobiDB-lite"/>
    </source>
</evidence>
<proteinExistence type="predicted"/>
<organism evidence="4 5">
    <name type="scientific">Penicillium canescens</name>
    <dbReference type="NCBI Taxonomy" id="5083"/>
    <lineage>
        <taxon>Eukaryota</taxon>
        <taxon>Fungi</taxon>
        <taxon>Dikarya</taxon>
        <taxon>Ascomycota</taxon>
        <taxon>Pezizomycotina</taxon>
        <taxon>Eurotiomycetes</taxon>
        <taxon>Eurotiomycetidae</taxon>
        <taxon>Eurotiales</taxon>
        <taxon>Aspergillaceae</taxon>
        <taxon>Penicillium</taxon>
    </lineage>
</organism>